<evidence type="ECO:0000313" key="2">
    <source>
        <dbReference type="Proteomes" id="UP000422108"/>
    </source>
</evidence>
<accession>A0A5K8AB91</accession>
<dbReference type="Proteomes" id="UP000422108">
    <property type="component" value="Chromosome"/>
</dbReference>
<reference evidence="1 2" key="1">
    <citation type="submission" date="2019-11" db="EMBL/GenBank/DDBJ databases">
        <title>Comparative genomics of hydrocarbon-degrading Desulfosarcina strains.</title>
        <authorList>
            <person name="Watanabe M."/>
            <person name="Kojima H."/>
            <person name="Fukui M."/>
        </authorList>
    </citation>
    <scope>NUCLEOTIDE SEQUENCE [LARGE SCALE GENOMIC DNA]</scope>
    <source>
        <strain evidence="2">oXyS1</strain>
    </source>
</reference>
<evidence type="ECO:0000313" key="1">
    <source>
        <dbReference type="EMBL" id="BBO89912.1"/>
    </source>
</evidence>
<protein>
    <submittedName>
        <fullName evidence="1">Uncharacterized protein</fullName>
    </submittedName>
</protein>
<gene>
    <name evidence="1" type="ORF">DSCOOX_30920</name>
</gene>
<dbReference type="EMBL" id="AP021879">
    <property type="protein sequence ID" value="BBO89912.1"/>
    <property type="molecule type" value="Genomic_DNA"/>
</dbReference>
<name>A0A5K8AB91_9BACT</name>
<dbReference type="RefSeq" id="WP_155311030.1">
    <property type="nucleotide sequence ID" value="NZ_AP021879.1"/>
</dbReference>
<keyword evidence="2" id="KW-1185">Reference proteome</keyword>
<dbReference type="AlphaFoldDB" id="A0A5K8AB91"/>
<organism evidence="1 2">
    <name type="scientific">Desulfosarcina ovata subsp. ovata</name>
    <dbReference type="NCBI Taxonomy" id="2752305"/>
    <lineage>
        <taxon>Bacteria</taxon>
        <taxon>Pseudomonadati</taxon>
        <taxon>Thermodesulfobacteriota</taxon>
        <taxon>Desulfobacteria</taxon>
        <taxon>Desulfobacterales</taxon>
        <taxon>Desulfosarcinaceae</taxon>
        <taxon>Desulfosarcina</taxon>
    </lineage>
</organism>
<sequence length="56" mass="6654">MPDQILERNYDNIEKLIEYANEAGETLRHFSEQVTDESKRLFDVFCRMSEDIDIGE</sequence>
<proteinExistence type="predicted"/>